<dbReference type="GO" id="GO:0004672">
    <property type="term" value="F:protein kinase activity"/>
    <property type="evidence" value="ECO:0007669"/>
    <property type="project" value="InterPro"/>
</dbReference>
<feature type="compositionally biased region" description="Low complexity" evidence="1">
    <location>
        <begin position="650"/>
        <end position="666"/>
    </location>
</feature>
<keyword evidence="4" id="KW-1185">Reference proteome</keyword>
<evidence type="ECO:0000313" key="3">
    <source>
        <dbReference type="EMBL" id="KZT67210.1"/>
    </source>
</evidence>
<dbReference type="Gene3D" id="3.30.200.20">
    <property type="entry name" value="Phosphorylase Kinase, domain 1"/>
    <property type="match status" value="1"/>
</dbReference>
<feature type="region of interest" description="Disordered" evidence="1">
    <location>
        <begin position="234"/>
        <end position="254"/>
    </location>
</feature>
<dbReference type="STRING" id="1314783.A0A165NPD1"/>
<evidence type="ECO:0000313" key="4">
    <source>
        <dbReference type="Proteomes" id="UP000076727"/>
    </source>
</evidence>
<organism evidence="3 4">
    <name type="scientific">Daedalea quercina L-15889</name>
    <dbReference type="NCBI Taxonomy" id="1314783"/>
    <lineage>
        <taxon>Eukaryota</taxon>
        <taxon>Fungi</taxon>
        <taxon>Dikarya</taxon>
        <taxon>Basidiomycota</taxon>
        <taxon>Agaricomycotina</taxon>
        <taxon>Agaricomycetes</taxon>
        <taxon>Polyporales</taxon>
        <taxon>Fomitopsis</taxon>
    </lineage>
</organism>
<reference evidence="3 4" key="1">
    <citation type="journal article" date="2016" name="Mol. Biol. Evol.">
        <title>Comparative Genomics of Early-Diverging Mushroom-Forming Fungi Provides Insights into the Origins of Lignocellulose Decay Capabilities.</title>
        <authorList>
            <person name="Nagy L.G."/>
            <person name="Riley R."/>
            <person name="Tritt A."/>
            <person name="Adam C."/>
            <person name="Daum C."/>
            <person name="Floudas D."/>
            <person name="Sun H."/>
            <person name="Yadav J.S."/>
            <person name="Pangilinan J."/>
            <person name="Larsson K.H."/>
            <person name="Matsuura K."/>
            <person name="Barry K."/>
            <person name="Labutti K."/>
            <person name="Kuo R."/>
            <person name="Ohm R.A."/>
            <person name="Bhattacharya S.S."/>
            <person name="Shirouzu T."/>
            <person name="Yoshinaga Y."/>
            <person name="Martin F.M."/>
            <person name="Grigoriev I.V."/>
            <person name="Hibbett D.S."/>
        </authorList>
    </citation>
    <scope>NUCLEOTIDE SEQUENCE [LARGE SCALE GENOMIC DNA]</scope>
    <source>
        <strain evidence="3 4">L-15889</strain>
    </source>
</reference>
<feature type="compositionally biased region" description="Basic and acidic residues" evidence="1">
    <location>
        <begin position="866"/>
        <end position="890"/>
    </location>
</feature>
<sequence>MDYLRNLGSAAVSSLVQKSGLTLSFTTSTRINVYDGRSIWTLYEGTKRDDGSPVSIFEFDANQPGKRNVFPLARNALRKLRTIRHPDVLRFMDVVETDTTIHIMTERVRPLAPAISEYSSKAAQEREDWLLWGLHRVSVALAFVNDSATSTHGNIRIDSIFISASGEWKLGGFELLSSPKDDAAVLYTMGGLMPDANACAPPEVKKGGWSSLKEHSPAAADAYALGLLIHSTFNPTQPPPATAQPPHPPPTAASRGGIPQSLFGCFKRLLNPNPKARLTPKNFLELGMAEVTGESSGFFANNRLVKVCGGLDNFSLGSEAEKASLLKSLKESSSSFPSEFVSYKVLPSLVSALQFGGASAPAILPLVLQMGKSVAPQDYSSVILVHLVKLFASPDRGTRLALLEHLPDYADKLDKRTVVDKIWPHLQTGFSDTVAIIREATVKSIILLSDKFTDRVLNNDLLRYLAKMQGDPEASIRTNTCILIGRLGPTLGYNTKRKVLVPAFARALKDPFVHCRVAGVMAFMATAECFEIDELATKVIPNMAFAMIDKEKLVRDQAFKAIELFVKRLEEHAATMPETVIAENEAIPGFNLPPTSPGSNGLVNSAAGAAGALAGWAISSLGKKLAAGDLSSVLDGTAPSRPTSAPPPVLSSSHSTNGLSGSVSTLGGLGRSAAPLGQTLSSPVVPRPASIAGPARVVDASTVKAKTMHLGASKVPTSSSMSDWAMEAAAEAESEDAGASNVNPWGNDDLIDVNADQDDWSAFESAPVPARVVNLGFDNRAPPGTFPPIDDWGSTSPSHNQPMIPIHQPKPTFVAAKISTAATTRSPPLASRVSTVSSNARSPTPSERTVSPAPEKVHSHSAISMTKEEKAAEMARRKEERKQRIAALKEQKKHTGASKT</sequence>
<dbReference type="InterPro" id="IPR000719">
    <property type="entry name" value="Prot_kinase_dom"/>
</dbReference>
<evidence type="ECO:0000256" key="1">
    <source>
        <dbReference type="SAM" id="MobiDB-lite"/>
    </source>
</evidence>
<evidence type="ECO:0000259" key="2">
    <source>
        <dbReference type="PROSITE" id="PS50011"/>
    </source>
</evidence>
<protein>
    <submittedName>
        <fullName evidence="3">ARM repeat-containing protein</fullName>
    </submittedName>
</protein>
<dbReference type="SUPFAM" id="SSF48371">
    <property type="entry name" value="ARM repeat"/>
    <property type="match status" value="1"/>
</dbReference>
<dbReference type="InterPro" id="IPR016024">
    <property type="entry name" value="ARM-type_fold"/>
</dbReference>
<dbReference type="GO" id="GO:0005524">
    <property type="term" value="F:ATP binding"/>
    <property type="evidence" value="ECO:0007669"/>
    <property type="project" value="InterPro"/>
</dbReference>
<dbReference type="PANTHER" id="PTHR12984">
    <property type="entry name" value="SCY1-RELATED S/T PROTEIN KINASE-LIKE"/>
    <property type="match status" value="1"/>
</dbReference>
<dbReference type="EMBL" id="KV429079">
    <property type="protein sequence ID" value="KZT67210.1"/>
    <property type="molecule type" value="Genomic_DNA"/>
</dbReference>
<dbReference type="GO" id="GO:0005737">
    <property type="term" value="C:cytoplasm"/>
    <property type="evidence" value="ECO:0007669"/>
    <property type="project" value="TreeGrafter"/>
</dbReference>
<proteinExistence type="predicted"/>
<name>A0A165NPD1_9APHY</name>
<dbReference type="OrthoDB" id="447103at2759"/>
<dbReference type="Gene3D" id="1.25.10.10">
    <property type="entry name" value="Leucine-rich Repeat Variant"/>
    <property type="match status" value="1"/>
</dbReference>
<feature type="compositionally biased region" description="Basic residues" evidence="1">
    <location>
        <begin position="891"/>
        <end position="900"/>
    </location>
</feature>
<dbReference type="SUPFAM" id="SSF56112">
    <property type="entry name" value="Protein kinase-like (PK-like)"/>
    <property type="match status" value="1"/>
</dbReference>
<accession>A0A165NPD1</accession>
<feature type="compositionally biased region" description="Polar residues" evidence="1">
    <location>
        <begin position="823"/>
        <end position="849"/>
    </location>
</feature>
<feature type="compositionally biased region" description="Pro residues" evidence="1">
    <location>
        <begin position="236"/>
        <end position="251"/>
    </location>
</feature>
<dbReference type="GO" id="GO:0006409">
    <property type="term" value="P:tRNA export from nucleus"/>
    <property type="evidence" value="ECO:0007669"/>
    <property type="project" value="TreeGrafter"/>
</dbReference>
<dbReference type="AlphaFoldDB" id="A0A165NPD1"/>
<dbReference type="InterPro" id="IPR011989">
    <property type="entry name" value="ARM-like"/>
</dbReference>
<dbReference type="Proteomes" id="UP000076727">
    <property type="component" value="Unassembled WGS sequence"/>
</dbReference>
<feature type="region of interest" description="Disordered" evidence="1">
    <location>
        <begin position="823"/>
        <end position="900"/>
    </location>
</feature>
<dbReference type="InterPro" id="IPR011009">
    <property type="entry name" value="Kinase-like_dom_sf"/>
</dbReference>
<dbReference type="Gene3D" id="1.10.510.10">
    <property type="entry name" value="Transferase(Phosphotransferase) domain 1"/>
    <property type="match status" value="1"/>
</dbReference>
<gene>
    <name evidence="3" type="ORF">DAEQUDRAFT_729453</name>
</gene>
<feature type="region of interest" description="Disordered" evidence="1">
    <location>
        <begin position="637"/>
        <end position="666"/>
    </location>
</feature>
<dbReference type="PROSITE" id="PS50011">
    <property type="entry name" value="PROTEIN_KINASE_DOM"/>
    <property type="match status" value="1"/>
</dbReference>
<feature type="domain" description="Protein kinase" evidence="2">
    <location>
        <begin position="1"/>
        <end position="299"/>
    </location>
</feature>
<dbReference type="InterPro" id="IPR051177">
    <property type="entry name" value="CIK-Related_Protein"/>
</dbReference>
<dbReference type="PANTHER" id="PTHR12984:SF3">
    <property type="entry name" value="N-TERMINAL KINASE-LIKE PROTEIN"/>
    <property type="match status" value="1"/>
</dbReference>